<dbReference type="Proteomes" id="UP000529710">
    <property type="component" value="Unassembled WGS sequence"/>
</dbReference>
<comment type="catalytic activity">
    <reaction evidence="11">
        <text>L-aspartate + O2 = iminosuccinate + H2O2</text>
        <dbReference type="Rhea" id="RHEA:25876"/>
        <dbReference type="ChEBI" id="CHEBI:15379"/>
        <dbReference type="ChEBI" id="CHEBI:16240"/>
        <dbReference type="ChEBI" id="CHEBI:29991"/>
        <dbReference type="ChEBI" id="CHEBI:77875"/>
        <dbReference type="EC" id="1.4.3.16"/>
    </reaction>
    <physiologicalReaction direction="left-to-right" evidence="11">
        <dbReference type="Rhea" id="RHEA:25877"/>
    </physiologicalReaction>
</comment>
<dbReference type="AlphaFoldDB" id="A0A7Y0HT65"/>
<comment type="similarity">
    <text evidence="3 13">Belongs to the FAD-dependent oxidoreductase 2 family. NadB subfamily.</text>
</comment>
<keyword evidence="9 13" id="KW-0560">Oxidoreductase</keyword>
<dbReference type="NCBIfam" id="TIGR00551">
    <property type="entry name" value="nadB"/>
    <property type="match status" value="1"/>
</dbReference>
<evidence type="ECO:0000313" key="17">
    <source>
        <dbReference type="Proteomes" id="UP000529710"/>
    </source>
</evidence>
<keyword evidence="17" id="KW-1185">Reference proteome</keyword>
<keyword evidence="8 13" id="KW-0274">FAD</keyword>
<dbReference type="GO" id="GO:0008734">
    <property type="term" value="F:L-aspartate oxidase activity"/>
    <property type="evidence" value="ECO:0007669"/>
    <property type="project" value="UniProtKB-UniRule"/>
</dbReference>
<comment type="caution">
    <text evidence="16">The sequence shown here is derived from an EMBL/GenBank/DDBJ whole genome shotgun (WGS) entry which is preliminary data.</text>
</comment>
<evidence type="ECO:0000256" key="3">
    <source>
        <dbReference type="ARBA" id="ARBA00008562"/>
    </source>
</evidence>
<dbReference type="EC" id="1.4.3.16" evidence="4 12"/>
<dbReference type="GO" id="GO:0033765">
    <property type="term" value="F:steroid dehydrogenase activity, acting on the CH-CH group of donors"/>
    <property type="evidence" value="ECO:0007669"/>
    <property type="project" value="UniProtKB-ARBA"/>
</dbReference>
<evidence type="ECO:0000259" key="14">
    <source>
        <dbReference type="Pfam" id="PF00890"/>
    </source>
</evidence>
<comment type="cofactor">
    <cofactor evidence="1 13">
        <name>FAD</name>
        <dbReference type="ChEBI" id="CHEBI:57692"/>
    </cofactor>
</comment>
<sequence length="575" mass="61154">MIVVIGAGIAGLSAALAAAGDKRVGAEGLTSYGRAQVAGLSGEQTDDVLLVCKDELVESNTYHAQGGVACAIFSDDNPQLHAADTMAAGHGLCDRTAVDVLTDEGARRVRELIAAGWHVDRGDDGSVLRGLEAAHCRSRVVHAGGDATGKVLEVDVSAMVRDNPRIQVLEHAFLDDLVVRDGRIAGVRLVVRTADGNAETRVVDATRVILATGGAGRLYPYTTNPAVATGDGLAAALRAGAQVADLEFYQFHPTAMAVGEHFLVSEAVRGEGAVLLDEHGHRFMTDVDPKAELAPRDVVARANFRTMQAQDGRPVMLDVSPMAKENPDLAGFLRRRFPTIDAYTRSLGFDWSKEPIPVAPAAHYWMGGIRTDLFGRTSIPGLYAAGECARTGVQGANRLASNSLLEGLVYGRRAGLAAVRDEDGTTWQPQPFANSEIDGLPVAQDPMELAMPEASDVNGAANLWDRERIEREMWEHVGVIRDHDGLHAAVRDLSGALAVVNDSMPDGVGSKTGSTTYADRITVLENRNLLTVGYVEAVAALNRCESRGAHTRGDYATANPTIAHSIAYRMKGTPC</sequence>
<dbReference type="PRINTS" id="PR00368">
    <property type="entry name" value="FADPNR"/>
</dbReference>
<dbReference type="GO" id="GO:0005737">
    <property type="term" value="C:cytoplasm"/>
    <property type="evidence" value="ECO:0007669"/>
    <property type="project" value="UniProtKB-SubCell"/>
</dbReference>
<evidence type="ECO:0000256" key="12">
    <source>
        <dbReference type="NCBIfam" id="TIGR00551"/>
    </source>
</evidence>
<evidence type="ECO:0000256" key="1">
    <source>
        <dbReference type="ARBA" id="ARBA00001974"/>
    </source>
</evidence>
<evidence type="ECO:0000256" key="10">
    <source>
        <dbReference type="ARBA" id="ARBA00029426"/>
    </source>
</evidence>
<evidence type="ECO:0000256" key="5">
    <source>
        <dbReference type="ARBA" id="ARBA00021901"/>
    </source>
</evidence>
<dbReference type="RefSeq" id="WP_169079116.1">
    <property type="nucleotide sequence ID" value="NZ_JAAIIF010000006.1"/>
</dbReference>
<dbReference type="SUPFAM" id="SSF56425">
    <property type="entry name" value="Succinate dehydrogenase/fumarate reductase flavoprotein, catalytic domain"/>
    <property type="match status" value="1"/>
</dbReference>
<dbReference type="FunFam" id="3.90.700.10:FF:000002">
    <property type="entry name" value="L-aspartate oxidase"/>
    <property type="match status" value="1"/>
</dbReference>
<protein>
    <recommendedName>
        <fullName evidence="5 12">L-aspartate oxidase</fullName>
        <ecNumber evidence="4 12">1.4.3.16</ecNumber>
    </recommendedName>
</protein>
<evidence type="ECO:0000313" key="16">
    <source>
        <dbReference type="EMBL" id="NMM95880.1"/>
    </source>
</evidence>
<dbReference type="SUPFAM" id="SSF46977">
    <property type="entry name" value="Succinate dehydrogenase/fumarate reductase flavoprotein C-terminal domain"/>
    <property type="match status" value="1"/>
</dbReference>
<comment type="function">
    <text evidence="10">Catalyzes the oxidation of L-aspartate to iminoaspartate, the first step in the de novo biosynthesis of NAD(+).</text>
</comment>
<evidence type="ECO:0000256" key="4">
    <source>
        <dbReference type="ARBA" id="ARBA00012173"/>
    </source>
</evidence>
<dbReference type="InterPro" id="IPR005288">
    <property type="entry name" value="NadB"/>
</dbReference>
<dbReference type="UniPathway" id="UPA00253">
    <property type="reaction ID" value="UER00326"/>
</dbReference>
<name>A0A7Y0HT65_9BIFI</name>
<dbReference type="SUPFAM" id="SSF51905">
    <property type="entry name" value="FAD/NAD(P)-binding domain"/>
    <property type="match status" value="1"/>
</dbReference>
<reference evidence="16 17" key="1">
    <citation type="submission" date="2020-02" db="EMBL/GenBank/DDBJ databases">
        <title>Characterization of phylogenetic diversity of novel bifidobacterial species isolated in Czech ZOOs.</title>
        <authorList>
            <person name="Lugli G.A."/>
            <person name="Vera N.B."/>
            <person name="Ventura M."/>
        </authorList>
    </citation>
    <scope>NUCLEOTIDE SEQUENCE [LARGE SCALE GENOMIC DNA]</scope>
    <source>
        <strain evidence="16 17">DSM 109960</strain>
    </source>
</reference>
<evidence type="ECO:0000259" key="15">
    <source>
        <dbReference type="Pfam" id="PF02910"/>
    </source>
</evidence>
<dbReference type="EMBL" id="JAAIIF010000006">
    <property type="protein sequence ID" value="NMM95880.1"/>
    <property type="molecule type" value="Genomic_DNA"/>
</dbReference>
<feature type="domain" description="FAD-dependent oxidoreductase 2 FAD-binding" evidence="14">
    <location>
        <begin position="43"/>
        <end position="404"/>
    </location>
</feature>
<dbReference type="Pfam" id="PF02910">
    <property type="entry name" value="Succ_DH_flav_C"/>
    <property type="match status" value="1"/>
</dbReference>
<organism evidence="16 17">
    <name type="scientific">Bifidobacterium erythrocebi</name>
    <dbReference type="NCBI Taxonomy" id="2675325"/>
    <lineage>
        <taxon>Bacteria</taxon>
        <taxon>Bacillati</taxon>
        <taxon>Actinomycetota</taxon>
        <taxon>Actinomycetes</taxon>
        <taxon>Bifidobacteriales</taxon>
        <taxon>Bifidobacteriaceae</taxon>
        <taxon>Bifidobacterium</taxon>
    </lineage>
</organism>
<gene>
    <name evidence="16" type="ORF">G1C98_0616</name>
</gene>
<evidence type="ECO:0000256" key="9">
    <source>
        <dbReference type="ARBA" id="ARBA00023002"/>
    </source>
</evidence>
<dbReference type="Gene3D" id="1.20.58.100">
    <property type="entry name" value="Fumarate reductase/succinate dehydrogenase flavoprotein-like, C-terminal domain"/>
    <property type="match status" value="1"/>
</dbReference>
<evidence type="ECO:0000256" key="8">
    <source>
        <dbReference type="ARBA" id="ARBA00022827"/>
    </source>
</evidence>
<evidence type="ECO:0000256" key="2">
    <source>
        <dbReference type="ARBA" id="ARBA00004950"/>
    </source>
</evidence>
<evidence type="ECO:0000256" key="7">
    <source>
        <dbReference type="ARBA" id="ARBA00022642"/>
    </source>
</evidence>
<dbReference type="GO" id="GO:0034628">
    <property type="term" value="P:'de novo' NAD+ biosynthetic process from L-aspartate"/>
    <property type="evidence" value="ECO:0007669"/>
    <property type="project" value="TreeGrafter"/>
</dbReference>
<evidence type="ECO:0000256" key="13">
    <source>
        <dbReference type="RuleBase" id="RU362049"/>
    </source>
</evidence>
<proteinExistence type="inferred from homology"/>
<comment type="pathway">
    <text evidence="2 13">Cofactor biosynthesis; NAD(+) biosynthesis; iminoaspartate from L-aspartate (oxidase route): step 1/1.</text>
</comment>
<keyword evidence="6 13" id="KW-0285">Flavoprotein</keyword>
<dbReference type="InterPro" id="IPR036188">
    <property type="entry name" value="FAD/NAD-bd_sf"/>
</dbReference>
<accession>A0A7Y0HT65</accession>
<dbReference type="Gene3D" id="3.50.50.60">
    <property type="entry name" value="FAD/NAD(P)-binding domain"/>
    <property type="match status" value="1"/>
</dbReference>
<dbReference type="PANTHER" id="PTHR42716:SF2">
    <property type="entry name" value="L-ASPARTATE OXIDASE, CHLOROPLASTIC"/>
    <property type="match status" value="1"/>
</dbReference>
<evidence type="ECO:0000256" key="11">
    <source>
        <dbReference type="ARBA" id="ARBA00048305"/>
    </source>
</evidence>
<feature type="domain" description="Fumarate reductase/succinate dehydrogenase flavoprotein-like C-terminal" evidence="15">
    <location>
        <begin position="466"/>
        <end position="560"/>
    </location>
</feature>
<evidence type="ECO:0000256" key="6">
    <source>
        <dbReference type="ARBA" id="ARBA00022630"/>
    </source>
</evidence>
<dbReference type="InterPro" id="IPR003953">
    <property type="entry name" value="FAD-dep_OxRdtase_2_FAD-bd"/>
</dbReference>
<dbReference type="Gene3D" id="3.90.700.10">
    <property type="entry name" value="Succinate dehydrogenase/fumarate reductase flavoprotein, catalytic domain"/>
    <property type="match status" value="1"/>
</dbReference>
<dbReference type="PANTHER" id="PTHR42716">
    <property type="entry name" value="L-ASPARTATE OXIDASE"/>
    <property type="match status" value="1"/>
</dbReference>
<dbReference type="Pfam" id="PF00890">
    <property type="entry name" value="FAD_binding_2"/>
    <property type="match status" value="1"/>
</dbReference>
<dbReference type="InterPro" id="IPR037099">
    <property type="entry name" value="Fum_R/Succ_DH_flav-like_C_sf"/>
</dbReference>
<comment type="subcellular location">
    <subcellularLocation>
        <location evidence="13">Cytoplasm</location>
    </subcellularLocation>
</comment>
<dbReference type="InterPro" id="IPR027477">
    <property type="entry name" value="Succ_DH/fumarate_Rdtase_cat_sf"/>
</dbReference>
<keyword evidence="7 13" id="KW-0662">Pyridine nucleotide biosynthesis</keyword>
<dbReference type="InterPro" id="IPR015939">
    <property type="entry name" value="Fum_Rdtase/Succ_DH_flav-like_C"/>
</dbReference>